<evidence type="ECO:0000313" key="3">
    <source>
        <dbReference type="Proteomes" id="UP000636709"/>
    </source>
</evidence>
<proteinExistence type="predicted"/>
<name>A0A835BYH9_9POAL</name>
<evidence type="ECO:0000256" key="1">
    <source>
        <dbReference type="SAM" id="MobiDB-lite"/>
    </source>
</evidence>
<dbReference type="AlphaFoldDB" id="A0A835BYH9"/>
<comment type="caution">
    <text evidence="2">The sequence shown here is derived from an EMBL/GenBank/DDBJ whole genome shotgun (WGS) entry which is preliminary data.</text>
</comment>
<dbReference type="Proteomes" id="UP000636709">
    <property type="component" value="Unassembled WGS sequence"/>
</dbReference>
<accession>A0A835BYH9</accession>
<gene>
    <name evidence="2" type="ORF">HU200_031710</name>
</gene>
<protein>
    <submittedName>
        <fullName evidence="2">Uncharacterized protein</fullName>
    </submittedName>
</protein>
<dbReference type="EMBL" id="JACEFO010001776">
    <property type="protein sequence ID" value="KAF8704213.1"/>
    <property type="molecule type" value="Genomic_DNA"/>
</dbReference>
<reference evidence="2" key="1">
    <citation type="submission" date="2020-07" db="EMBL/GenBank/DDBJ databases">
        <title>Genome sequence and genetic diversity analysis of an under-domesticated orphan crop, white fonio (Digitaria exilis).</title>
        <authorList>
            <person name="Bennetzen J.L."/>
            <person name="Chen S."/>
            <person name="Ma X."/>
            <person name="Wang X."/>
            <person name="Yssel A.E.J."/>
            <person name="Chaluvadi S.R."/>
            <person name="Johnson M."/>
            <person name="Gangashetty P."/>
            <person name="Hamidou F."/>
            <person name="Sanogo M.D."/>
            <person name="Zwaenepoel A."/>
            <person name="Wallace J."/>
            <person name="Van De Peer Y."/>
            <person name="Van Deynze A."/>
        </authorList>
    </citation>
    <scope>NUCLEOTIDE SEQUENCE</scope>
    <source>
        <tissue evidence="2">Leaves</tissue>
    </source>
</reference>
<keyword evidence="3" id="KW-1185">Reference proteome</keyword>
<evidence type="ECO:0000313" key="2">
    <source>
        <dbReference type="EMBL" id="KAF8704213.1"/>
    </source>
</evidence>
<organism evidence="2 3">
    <name type="scientific">Digitaria exilis</name>
    <dbReference type="NCBI Taxonomy" id="1010633"/>
    <lineage>
        <taxon>Eukaryota</taxon>
        <taxon>Viridiplantae</taxon>
        <taxon>Streptophyta</taxon>
        <taxon>Embryophyta</taxon>
        <taxon>Tracheophyta</taxon>
        <taxon>Spermatophyta</taxon>
        <taxon>Magnoliopsida</taxon>
        <taxon>Liliopsida</taxon>
        <taxon>Poales</taxon>
        <taxon>Poaceae</taxon>
        <taxon>PACMAD clade</taxon>
        <taxon>Panicoideae</taxon>
        <taxon>Panicodae</taxon>
        <taxon>Paniceae</taxon>
        <taxon>Anthephorinae</taxon>
        <taxon>Digitaria</taxon>
    </lineage>
</organism>
<feature type="region of interest" description="Disordered" evidence="1">
    <location>
        <begin position="1"/>
        <end position="26"/>
    </location>
</feature>
<sequence length="190" mass="20180">MAPKRKKSHVDGKVESQDGSAANPGDMSTFDFAKPVYLVAEHEGEKTAYSVFKVDAAAGGGGGTKPLRVHTVAGLPNTTRGMSFVTAHSKLGSWIVGVGANRERAPSSWTRSRWRHTRARGSCTPEATPSSSPSPARCTCSRAGHRWCLTSISSRGSILSASKRRSLSVAEWAVPSGVNCRATLLPLVYP</sequence>